<feature type="transmembrane region" description="Helical" evidence="6">
    <location>
        <begin position="120"/>
        <end position="140"/>
    </location>
</feature>
<comment type="caution">
    <text evidence="8">The sequence shown here is derived from an EMBL/GenBank/DDBJ whole genome shotgun (WGS) entry which is preliminary data.</text>
</comment>
<evidence type="ECO:0000313" key="8">
    <source>
        <dbReference type="EMBL" id="KAF7348178.1"/>
    </source>
</evidence>
<dbReference type="Proteomes" id="UP000623467">
    <property type="component" value="Unassembled WGS sequence"/>
</dbReference>
<dbReference type="AlphaFoldDB" id="A0A8H7CUT1"/>
<dbReference type="CDD" id="cd17323">
    <property type="entry name" value="MFS_Tpo1_MDR_like"/>
    <property type="match status" value="1"/>
</dbReference>
<feature type="domain" description="Major facilitator superfamily (MFS) profile" evidence="7">
    <location>
        <begin position="85"/>
        <end position="519"/>
    </location>
</feature>
<evidence type="ECO:0000256" key="5">
    <source>
        <dbReference type="SAM" id="MobiDB-lite"/>
    </source>
</evidence>
<evidence type="ECO:0000256" key="2">
    <source>
        <dbReference type="ARBA" id="ARBA00022692"/>
    </source>
</evidence>
<feature type="transmembrane region" description="Helical" evidence="6">
    <location>
        <begin position="313"/>
        <end position="340"/>
    </location>
</feature>
<dbReference type="FunFam" id="1.20.1250.20:FF:000011">
    <property type="entry name" value="MFS multidrug transporter, putative"/>
    <property type="match status" value="1"/>
</dbReference>
<protein>
    <submittedName>
        <fullName evidence="8">MFS polyamine transporter</fullName>
    </submittedName>
</protein>
<gene>
    <name evidence="8" type="ORF">MSAN_01770700</name>
</gene>
<dbReference type="InterPro" id="IPR020846">
    <property type="entry name" value="MFS_dom"/>
</dbReference>
<evidence type="ECO:0000256" key="6">
    <source>
        <dbReference type="SAM" id="Phobius"/>
    </source>
</evidence>
<feature type="transmembrane region" description="Helical" evidence="6">
    <location>
        <begin position="177"/>
        <end position="199"/>
    </location>
</feature>
<feature type="transmembrane region" description="Helical" evidence="6">
    <location>
        <begin position="211"/>
        <end position="234"/>
    </location>
</feature>
<feature type="transmembrane region" description="Helical" evidence="6">
    <location>
        <begin position="401"/>
        <end position="422"/>
    </location>
</feature>
<feature type="transmembrane region" description="Helical" evidence="6">
    <location>
        <begin position="83"/>
        <end position="100"/>
    </location>
</feature>
<reference evidence="8" key="1">
    <citation type="submission" date="2020-05" db="EMBL/GenBank/DDBJ databases">
        <title>Mycena genomes resolve the evolution of fungal bioluminescence.</title>
        <authorList>
            <person name="Tsai I.J."/>
        </authorList>
    </citation>
    <scope>NUCLEOTIDE SEQUENCE</scope>
    <source>
        <strain evidence="8">160909Yilan</strain>
    </source>
</reference>
<dbReference type="PROSITE" id="PS50850">
    <property type="entry name" value="MFS"/>
    <property type="match status" value="1"/>
</dbReference>
<keyword evidence="2 6" id="KW-0812">Transmembrane</keyword>
<dbReference type="Pfam" id="PF07690">
    <property type="entry name" value="MFS_1"/>
    <property type="match status" value="1"/>
</dbReference>
<feature type="transmembrane region" description="Helical" evidence="6">
    <location>
        <begin position="458"/>
        <end position="478"/>
    </location>
</feature>
<evidence type="ECO:0000256" key="3">
    <source>
        <dbReference type="ARBA" id="ARBA00022989"/>
    </source>
</evidence>
<feature type="transmembrane region" description="Helical" evidence="6">
    <location>
        <begin position="360"/>
        <end position="380"/>
    </location>
</feature>
<name>A0A8H7CUT1_9AGAR</name>
<comment type="subcellular location">
    <subcellularLocation>
        <location evidence="1">Membrane</location>
        <topology evidence="1">Multi-pass membrane protein</topology>
    </subcellularLocation>
</comment>
<feature type="compositionally biased region" description="Basic and acidic residues" evidence="5">
    <location>
        <begin position="29"/>
        <end position="38"/>
    </location>
</feature>
<organism evidence="8 9">
    <name type="scientific">Mycena sanguinolenta</name>
    <dbReference type="NCBI Taxonomy" id="230812"/>
    <lineage>
        <taxon>Eukaryota</taxon>
        <taxon>Fungi</taxon>
        <taxon>Dikarya</taxon>
        <taxon>Basidiomycota</taxon>
        <taxon>Agaricomycotina</taxon>
        <taxon>Agaricomycetes</taxon>
        <taxon>Agaricomycetidae</taxon>
        <taxon>Agaricales</taxon>
        <taxon>Marasmiineae</taxon>
        <taxon>Mycenaceae</taxon>
        <taxon>Mycena</taxon>
    </lineage>
</organism>
<feature type="transmembrane region" description="Helical" evidence="6">
    <location>
        <begin position="152"/>
        <end position="171"/>
    </location>
</feature>
<feature type="compositionally biased region" description="Low complexity" evidence="5">
    <location>
        <begin position="13"/>
        <end position="25"/>
    </location>
</feature>
<keyword evidence="4 6" id="KW-0472">Membrane</keyword>
<dbReference type="InterPro" id="IPR011701">
    <property type="entry name" value="MFS"/>
</dbReference>
<evidence type="ECO:0000313" key="9">
    <source>
        <dbReference type="Proteomes" id="UP000623467"/>
    </source>
</evidence>
<keyword evidence="3 6" id="KW-1133">Transmembrane helix</keyword>
<dbReference type="EMBL" id="JACAZH010000017">
    <property type="protein sequence ID" value="KAF7348178.1"/>
    <property type="molecule type" value="Genomic_DNA"/>
</dbReference>
<feature type="transmembrane region" description="Helical" evidence="6">
    <location>
        <begin position="498"/>
        <end position="517"/>
    </location>
</feature>
<dbReference type="PANTHER" id="PTHR23502:SF60">
    <property type="entry name" value="MAJOR FACILITATOR SUPERFAMILY (MFS) PROFILE DOMAIN-CONTAINING PROTEIN-RELATED"/>
    <property type="match status" value="1"/>
</dbReference>
<dbReference type="InterPro" id="IPR036259">
    <property type="entry name" value="MFS_trans_sf"/>
</dbReference>
<dbReference type="Gene3D" id="1.20.1250.20">
    <property type="entry name" value="MFS general substrate transporter like domains"/>
    <property type="match status" value="1"/>
</dbReference>
<accession>A0A8H7CUT1</accession>
<dbReference type="GO" id="GO:0016020">
    <property type="term" value="C:membrane"/>
    <property type="evidence" value="ECO:0007669"/>
    <property type="project" value="UniProtKB-SubCell"/>
</dbReference>
<feature type="region of interest" description="Disordered" evidence="5">
    <location>
        <begin position="1"/>
        <end position="60"/>
    </location>
</feature>
<feature type="transmembrane region" description="Helical" evidence="6">
    <location>
        <begin position="240"/>
        <end position="260"/>
    </location>
</feature>
<evidence type="ECO:0000256" key="4">
    <source>
        <dbReference type="ARBA" id="ARBA00023136"/>
    </source>
</evidence>
<keyword evidence="9" id="KW-1185">Reference proteome</keyword>
<dbReference type="OrthoDB" id="6770063at2759"/>
<dbReference type="SUPFAM" id="SSF103473">
    <property type="entry name" value="MFS general substrate transporter"/>
    <property type="match status" value="1"/>
</dbReference>
<sequence>MPGSCGFSPTIMSSSEPATQSSSPTIEGLEVHNEKEDGQSEIVVDFEGPNDPLNPKKPVCRSRSSAESLLIPRHSSWPRRKKWAATLVVSAFTLISPVSSSMIAPASEQVAERFGITNDVVVGLITSIFILAYAVGPLFLGPLSEIFGRNRIIQGANLWYLVWNIACGFAQNTGELLAFRFLAGLGGSAPLATGAGVLGDIWNAEERGQALAIYSLAPLLGPVVGPICGAFIAQKSTWRWVFWSTSIVDVGIQILGILYLRESYAPFLLEQKANQIRKSLDAEKGPVRHVRSKFATEDRTWRRIMKIAVTRPFILLFNEPIIQVLGLYMAYIYGLFYLFLTSMPLMFQGVYGESVGISGLHYLALGVGVTGASQINARFMDRIFKYLKEKNGGEGRPEYRTPSMVPGTLALPIGLVITGWAAQEKVHWIVSDIGIAFVGAGIILNFQSIQVYVVDAFTLYAASAMAMIGCLRSLFGFAFPLFAQQMYAKLGYGKGDTILAVIAIVIGGPSPWLLWTYGQQLRMRSKFAKRPK</sequence>
<dbReference type="GO" id="GO:0022857">
    <property type="term" value="F:transmembrane transporter activity"/>
    <property type="evidence" value="ECO:0007669"/>
    <property type="project" value="InterPro"/>
</dbReference>
<proteinExistence type="predicted"/>
<evidence type="ECO:0000256" key="1">
    <source>
        <dbReference type="ARBA" id="ARBA00004141"/>
    </source>
</evidence>
<dbReference type="PANTHER" id="PTHR23502">
    <property type="entry name" value="MAJOR FACILITATOR SUPERFAMILY"/>
    <property type="match status" value="1"/>
</dbReference>
<evidence type="ECO:0000259" key="7">
    <source>
        <dbReference type="PROSITE" id="PS50850"/>
    </source>
</evidence>
<feature type="transmembrane region" description="Helical" evidence="6">
    <location>
        <begin position="428"/>
        <end position="446"/>
    </location>
</feature>